<feature type="binding site" evidence="9">
    <location>
        <position position="97"/>
    </location>
    <ligand>
        <name>Zn(2+)</name>
        <dbReference type="ChEBI" id="CHEBI:29105"/>
        <label>2</label>
    </ligand>
</feature>
<evidence type="ECO:0000256" key="7">
    <source>
        <dbReference type="ARBA" id="ARBA00023242"/>
    </source>
</evidence>
<evidence type="ECO:0000259" key="12">
    <source>
        <dbReference type="PROSITE" id="PS51133"/>
    </source>
</evidence>
<proteinExistence type="inferred from homology"/>
<feature type="binding site" evidence="9">
    <location>
        <position position="8"/>
    </location>
    <ligand>
        <name>Zn(2+)</name>
        <dbReference type="ChEBI" id="CHEBI:29105"/>
        <label>1</label>
    </ligand>
</feature>
<dbReference type="AlphaFoldDB" id="A0A0G4I9C6"/>
<evidence type="ECO:0000256" key="9">
    <source>
        <dbReference type="PIRSR" id="PIRSR005586-1"/>
    </source>
</evidence>
<feature type="binding site" evidence="9">
    <location>
        <position position="25"/>
    </location>
    <ligand>
        <name>Zn(2+)</name>
        <dbReference type="ChEBI" id="CHEBI:29105"/>
        <label>1</label>
    </ligand>
</feature>
<dbReference type="CDD" id="cd10509">
    <property type="entry name" value="Zn-ribbon_RPC11"/>
    <property type="match status" value="1"/>
</dbReference>
<keyword evidence="6 8" id="KW-0804">Transcription</keyword>
<evidence type="ECO:0000256" key="10">
    <source>
        <dbReference type="PIRSR" id="PIRSR005586-2"/>
    </source>
</evidence>
<dbReference type="GO" id="GO:0006386">
    <property type="term" value="P:termination of RNA polymerase III transcription"/>
    <property type="evidence" value="ECO:0007669"/>
    <property type="project" value="TreeGrafter"/>
</dbReference>
<evidence type="ECO:0000256" key="6">
    <source>
        <dbReference type="ARBA" id="ARBA00023163"/>
    </source>
</evidence>
<dbReference type="InterPro" id="IPR001529">
    <property type="entry name" value="Zn_ribbon_RPB9"/>
</dbReference>
<sequence>MAVFCPTCANILLVDRSNEQLRFFCRTCPYIFKVEKKVTSKTVMETKKADDVLGGKEAWANVEKTEAICPKCAYRMAYFRQLQIRSADEPMTTFYKCVQCSRQWREN</sequence>
<feature type="domain" description="TFIIS-type" evidence="12">
    <location>
        <begin position="65"/>
        <end position="105"/>
    </location>
</feature>
<dbReference type="PhylomeDB" id="A0A0G4I9C6"/>
<feature type="binding site" evidence="9">
    <location>
        <position position="5"/>
    </location>
    <ligand>
        <name>Zn(2+)</name>
        <dbReference type="ChEBI" id="CHEBI:29105"/>
        <label>1</label>
    </ligand>
</feature>
<dbReference type="GO" id="GO:0008270">
    <property type="term" value="F:zinc ion binding"/>
    <property type="evidence" value="ECO:0007669"/>
    <property type="project" value="UniProtKB-KW"/>
</dbReference>
<dbReference type="InterPro" id="IPR012164">
    <property type="entry name" value="Rpa12/Rpb9/Rpc10/TFS"/>
</dbReference>
<dbReference type="PIRSF" id="PIRSF005586">
    <property type="entry name" value="RNApol_RpoM"/>
    <property type="match status" value="1"/>
</dbReference>
<dbReference type="Pfam" id="PF01096">
    <property type="entry name" value="Zn_ribbon_TFIIS"/>
    <property type="match status" value="1"/>
</dbReference>
<evidence type="ECO:0000256" key="8">
    <source>
        <dbReference type="PIRNR" id="PIRNR005586"/>
    </source>
</evidence>
<keyword evidence="5 9" id="KW-0862">Zinc</keyword>
<evidence type="ECO:0000256" key="1">
    <source>
        <dbReference type="ARBA" id="ARBA00004123"/>
    </source>
</evidence>
<evidence type="ECO:0000256" key="2">
    <source>
        <dbReference type="ARBA" id="ARBA00022478"/>
    </source>
</evidence>
<dbReference type="SMART" id="SM00440">
    <property type="entry name" value="ZnF_C2C2"/>
    <property type="match status" value="1"/>
</dbReference>
<organism evidence="13">
    <name type="scientific">Chromera velia CCMP2878</name>
    <dbReference type="NCBI Taxonomy" id="1169474"/>
    <lineage>
        <taxon>Eukaryota</taxon>
        <taxon>Sar</taxon>
        <taxon>Alveolata</taxon>
        <taxon>Colpodellida</taxon>
        <taxon>Chromeraceae</taxon>
        <taxon>Chromera</taxon>
    </lineage>
</organism>
<feature type="binding site" evidence="9">
    <location>
        <position position="100"/>
    </location>
    <ligand>
        <name>Zn(2+)</name>
        <dbReference type="ChEBI" id="CHEBI:29105"/>
        <label>2</label>
    </ligand>
</feature>
<dbReference type="InterPro" id="IPR034014">
    <property type="entry name" value="Zn_ribbon_RPC11_C"/>
</dbReference>
<dbReference type="PANTHER" id="PTHR11239:SF12">
    <property type="entry name" value="DNA-DIRECTED RNA POLYMERASE III SUBUNIT RPC10"/>
    <property type="match status" value="1"/>
</dbReference>
<dbReference type="FunFam" id="2.20.25.10:FF:000005">
    <property type="entry name" value="DNA-directed RNA polymerase subunit"/>
    <property type="match status" value="1"/>
</dbReference>
<evidence type="ECO:0000256" key="3">
    <source>
        <dbReference type="ARBA" id="ARBA00022723"/>
    </source>
</evidence>
<dbReference type="PROSITE" id="PS00466">
    <property type="entry name" value="ZF_TFIIS_1"/>
    <property type="match status" value="1"/>
</dbReference>
<comment type="subcellular location">
    <subcellularLocation>
        <location evidence="1 8">Nucleus</location>
    </subcellularLocation>
</comment>
<accession>A0A0G4I9C6</accession>
<dbReference type="GO" id="GO:0003899">
    <property type="term" value="F:DNA-directed RNA polymerase activity"/>
    <property type="evidence" value="ECO:0007669"/>
    <property type="project" value="InterPro"/>
</dbReference>
<keyword evidence="7 8" id="KW-0539">Nucleus</keyword>
<dbReference type="EMBL" id="CDMZ01005721">
    <property type="protein sequence ID" value="CEM53726.1"/>
    <property type="molecule type" value="Genomic_DNA"/>
</dbReference>
<feature type="binding site" evidence="9">
    <location>
        <position position="28"/>
    </location>
    <ligand>
        <name>Zn(2+)</name>
        <dbReference type="ChEBI" id="CHEBI:29105"/>
        <label>1</label>
    </ligand>
</feature>
<comment type="similarity">
    <text evidence="8 11">Belongs to the archaeal rpoM/eukaryotic RPA12/RPB9/RPC11 RNA polymerase family.</text>
</comment>
<keyword evidence="2 8" id="KW-0240">DNA-directed RNA polymerase</keyword>
<dbReference type="Gene3D" id="2.20.25.10">
    <property type="match status" value="2"/>
</dbReference>
<dbReference type="VEuPathDB" id="CryptoDB:Cvel_2030"/>
<feature type="binding site" evidence="9">
    <location>
        <position position="69"/>
    </location>
    <ligand>
        <name>Zn(2+)</name>
        <dbReference type="ChEBI" id="CHEBI:29105"/>
        <label>2</label>
    </ligand>
</feature>
<evidence type="ECO:0000313" key="13">
    <source>
        <dbReference type="EMBL" id="CEM53726.1"/>
    </source>
</evidence>
<gene>
    <name evidence="13" type="ORF">Cvel_2030</name>
</gene>
<feature type="zinc finger region" description="C4-type" evidence="10">
    <location>
        <begin position="5"/>
        <end position="28"/>
    </location>
</feature>
<dbReference type="SUPFAM" id="SSF57783">
    <property type="entry name" value="Zinc beta-ribbon"/>
    <property type="match status" value="2"/>
</dbReference>
<feature type="binding site" evidence="9">
    <location>
        <position position="72"/>
    </location>
    <ligand>
        <name>Zn(2+)</name>
        <dbReference type="ChEBI" id="CHEBI:29105"/>
        <label>2</label>
    </ligand>
</feature>
<keyword evidence="4 10" id="KW-0863">Zinc-finger</keyword>
<evidence type="ECO:0000256" key="5">
    <source>
        <dbReference type="ARBA" id="ARBA00022833"/>
    </source>
</evidence>
<evidence type="ECO:0000256" key="11">
    <source>
        <dbReference type="RuleBase" id="RU003474"/>
    </source>
</evidence>
<name>A0A0G4I9C6_9ALVE</name>
<dbReference type="InterPro" id="IPR001222">
    <property type="entry name" value="Znf_TFIIS"/>
</dbReference>
<dbReference type="GO" id="GO:0003676">
    <property type="term" value="F:nucleic acid binding"/>
    <property type="evidence" value="ECO:0007669"/>
    <property type="project" value="InterPro"/>
</dbReference>
<dbReference type="SMART" id="SM00661">
    <property type="entry name" value="RPOL9"/>
    <property type="match status" value="1"/>
</dbReference>
<comment type="function">
    <text evidence="8">DNA-dependent RNA polymerase catalyzes the transcription of DNA into RNA using the four ribonucleoside triphosphates as substrates.</text>
</comment>
<reference evidence="13" key="1">
    <citation type="submission" date="2014-11" db="EMBL/GenBank/DDBJ databases">
        <authorList>
            <person name="Otto D Thomas"/>
            <person name="Naeem Raeece"/>
        </authorList>
    </citation>
    <scope>NUCLEOTIDE SEQUENCE</scope>
</reference>
<keyword evidence="3 9" id="KW-0479">Metal-binding</keyword>
<protein>
    <recommendedName>
        <fullName evidence="8">DNA-directed RNA polymerase subunit</fullName>
    </recommendedName>
</protein>
<dbReference type="GO" id="GO:0005666">
    <property type="term" value="C:RNA polymerase III complex"/>
    <property type="evidence" value="ECO:0007669"/>
    <property type="project" value="TreeGrafter"/>
</dbReference>
<dbReference type="PROSITE" id="PS51133">
    <property type="entry name" value="ZF_TFIIS_2"/>
    <property type="match status" value="1"/>
</dbReference>
<dbReference type="Pfam" id="PF02150">
    <property type="entry name" value="Zn_ribbon_RPB9"/>
    <property type="match status" value="1"/>
</dbReference>
<evidence type="ECO:0000256" key="4">
    <source>
        <dbReference type="ARBA" id="ARBA00022771"/>
    </source>
</evidence>
<dbReference type="PANTHER" id="PTHR11239">
    <property type="entry name" value="DNA-DIRECTED RNA POLYMERASE"/>
    <property type="match status" value="1"/>
</dbReference>